<evidence type="ECO:0000256" key="5">
    <source>
        <dbReference type="ARBA" id="ARBA00023136"/>
    </source>
</evidence>
<comment type="similarity">
    <text evidence="2">Belongs to the purine-cytosine permease (2.A.39) family.</text>
</comment>
<feature type="transmembrane region" description="Helical" evidence="6">
    <location>
        <begin position="178"/>
        <end position="204"/>
    </location>
</feature>
<evidence type="ECO:0000256" key="1">
    <source>
        <dbReference type="ARBA" id="ARBA00004141"/>
    </source>
</evidence>
<feature type="transmembrane region" description="Helical" evidence="6">
    <location>
        <begin position="242"/>
        <end position="266"/>
    </location>
</feature>
<dbReference type="EMBL" id="MU151205">
    <property type="protein sequence ID" value="KAF9447319.1"/>
    <property type="molecule type" value="Genomic_DNA"/>
</dbReference>
<proteinExistence type="inferred from homology"/>
<sequence length="394" mass="43982">MKNHFPESAAMKTNEFVAFMIFWIIGLPLILLRPERYQIPALFASIIVTAGVFVIFIWALVKQGNIGPLWNDPDISSEVEISGSEVNWTMMWMVTRGIGSWSSGILYQSDFSRYAKRPNDQLWGQVFVVPICFTCANVLGIITTSCARGFYPDEPLLWKLYDLLYAVQTHEGSGARAAVFFGASAFFLSSLSSTIVASAVVGGIDLAALLPQYIDIRRGACVIAIIGVLIQPWRILNTPNSFITALSGYAVFLGPLTGIMLVEYHLVRQRRIKLSHLFIPNSASDYWFWHGLNWRAPVAWVLGVFPNIPGFATSVSPGSVRVNSTWMHVFYMSWFLGVFISGAVWFVLNIALPPPGLREVDDEDYFEAFSSKENSKNSLAHVENSIDKSIENRS</sequence>
<dbReference type="PANTHER" id="PTHR30618">
    <property type="entry name" value="NCS1 FAMILY PURINE/PYRIMIDINE TRANSPORTER"/>
    <property type="match status" value="1"/>
</dbReference>
<evidence type="ECO:0000256" key="4">
    <source>
        <dbReference type="ARBA" id="ARBA00022989"/>
    </source>
</evidence>
<evidence type="ECO:0000256" key="6">
    <source>
        <dbReference type="SAM" id="Phobius"/>
    </source>
</evidence>
<dbReference type="GO" id="GO:0015205">
    <property type="term" value="F:nucleobase transmembrane transporter activity"/>
    <property type="evidence" value="ECO:0007669"/>
    <property type="project" value="TreeGrafter"/>
</dbReference>
<comment type="caution">
    <text evidence="7">The sequence shown here is derived from an EMBL/GenBank/DDBJ whole genome shotgun (WGS) entry which is preliminary data.</text>
</comment>
<feature type="transmembrane region" description="Helical" evidence="6">
    <location>
        <begin position="127"/>
        <end position="151"/>
    </location>
</feature>
<keyword evidence="5 6" id="KW-0472">Membrane</keyword>
<gene>
    <name evidence="7" type="ORF">P691DRAFT_802597</name>
</gene>
<dbReference type="AlphaFoldDB" id="A0A9P5XA77"/>
<dbReference type="InterPro" id="IPR001248">
    <property type="entry name" value="Pur-cyt_permease"/>
</dbReference>
<feature type="transmembrane region" description="Helical" evidence="6">
    <location>
        <begin position="216"/>
        <end position="236"/>
    </location>
</feature>
<evidence type="ECO:0008006" key="9">
    <source>
        <dbReference type="Google" id="ProtNLM"/>
    </source>
</evidence>
<name>A0A9P5XA77_9AGAR</name>
<keyword evidence="3 6" id="KW-0812">Transmembrane</keyword>
<keyword evidence="8" id="KW-1185">Reference proteome</keyword>
<dbReference type="OrthoDB" id="2018619at2759"/>
<dbReference type="GO" id="GO:0005886">
    <property type="term" value="C:plasma membrane"/>
    <property type="evidence" value="ECO:0007669"/>
    <property type="project" value="TreeGrafter"/>
</dbReference>
<evidence type="ECO:0000256" key="2">
    <source>
        <dbReference type="ARBA" id="ARBA00008974"/>
    </source>
</evidence>
<dbReference type="Gene3D" id="1.10.4160.10">
    <property type="entry name" value="Hydantoin permease"/>
    <property type="match status" value="1"/>
</dbReference>
<dbReference type="InterPro" id="IPR045225">
    <property type="entry name" value="Uracil/uridine/allantoin_perm"/>
</dbReference>
<dbReference type="PANTHER" id="PTHR30618:SF2">
    <property type="entry name" value="ALLANTOIN PERMEASE-RELATED"/>
    <property type="match status" value="1"/>
</dbReference>
<accession>A0A9P5XA77</accession>
<evidence type="ECO:0000256" key="3">
    <source>
        <dbReference type="ARBA" id="ARBA00022692"/>
    </source>
</evidence>
<feature type="transmembrane region" description="Helical" evidence="6">
    <location>
        <begin position="287"/>
        <end position="308"/>
    </location>
</feature>
<evidence type="ECO:0000313" key="8">
    <source>
        <dbReference type="Proteomes" id="UP000807342"/>
    </source>
</evidence>
<dbReference type="Proteomes" id="UP000807342">
    <property type="component" value="Unassembled WGS sequence"/>
</dbReference>
<reference evidence="7" key="1">
    <citation type="submission" date="2020-11" db="EMBL/GenBank/DDBJ databases">
        <authorList>
            <consortium name="DOE Joint Genome Institute"/>
            <person name="Ahrendt S."/>
            <person name="Riley R."/>
            <person name="Andreopoulos W."/>
            <person name="Labutti K."/>
            <person name="Pangilinan J."/>
            <person name="Ruiz-Duenas F.J."/>
            <person name="Barrasa J.M."/>
            <person name="Sanchez-Garcia M."/>
            <person name="Camarero S."/>
            <person name="Miyauchi S."/>
            <person name="Serrano A."/>
            <person name="Linde D."/>
            <person name="Babiker R."/>
            <person name="Drula E."/>
            <person name="Ayuso-Fernandez I."/>
            <person name="Pacheco R."/>
            <person name="Padilla G."/>
            <person name="Ferreira P."/>
            <person name="Barriuso J."/>
            <person name="Kellner H."/>
            <person name="Castanera R."/>
            <person name="Alfaro M."/>
            <person name="Ramirez L."/>
            <person name="Pisabarro A.G."/>
            <person name="Kuo A."/>
            <person name="Tritt A."/>
            <person name="Lipzen A."/>
            <person name="He G."/>
            <person name="Yan M."/>
            <person name="Ng V."/>
            <person name="Cullen D."/>
            <person name="Martin F."/>
            <person name="Rosso M.-N."/>
            <person name="Henrissat B."/>
            <person name="Hibbett D."/>
            <person name="Martinez A.T."/>
            <person name="Grigoriev I.V."/>
        </authorList>
    </citation>
    <scope>NUCLEOTIDE SEQUENCE</scope>
    <source>
        <strain evidence="7">MF-IS2</strain>
    </source>
</reference>
<keyword evidence="4 6" id="KW-1133">Transmembrane helix</keyword>
<feature type="transmembrane region" description="Helical" evidence="6">
    <location>
        <begin position="39"/>
        <end position="61"/>
    </location>
</feature>
<organism evidence="7 8">
    <name type="scientific">Macrolepiota fuliginosa MF-IS2</name>
    <dbReference type="NCBI Taxonomy" id="1400762"/>
    <lineage>
        <taxon>Eukaryota</taxon>
        <taxon>Fungi</taxon>
        <taxon>Dikarya</taxon>
        <taxon>Basidiomycota</taxon>
        <taxon>Agaricomycotina</taxon>
        <taxon>Agaricomycetes</taxon>
        <taxon>Agaricomycetidae</taxon>
        <taxon>Agaricales</taxon>
        <taxon>Agaricineae</taxon>
        <taxon>Agaricaceae</taxon>
        <taxon>Macrolepiota</taxon>
    </lineage>
</organism>
<feature type="transmembrane region" description="Helical" evidence="6">
    <location>
        <begin position="16"/>
        <end position="32"/>
    </location>
</feature>
<dbReference type="Pfam" id="PF02133">
    <property type="entry name" value="Transp_cyt_pur"/>
    <property type="match status" value="1"/>
</dbReference>
<protein>
    <recommendedName>
        <fullName evidence="9">Allantoin permease</fullName>
    </recommendedName>
</protein>
<feature type="transmembrane region" description="Helical" evidence="6">
    <location>
        <begin position="328"/>
        <end position="348"/>
    </location>
</feature>
<evidence type="ECO:0000313" key="7">
    <source>
        <dbReference type="EMBL" id="KAF9447319.1"/>
    </source>
</evidence>
<comment type="subcellular location">
    <subcellularLocation>
        <location evidence="1">Membrane</location>
        <topology evidence="1">Multi-pass membrane protein</topology>
    </subcellularLocation>
</comment>